<proteinExistence type="predicted"/>
<evidence type="ECO:0000256" key="3">
    <source>
        <dbReference type="ARBA" id="ARBA00022840"/>
    </source>
</evidence>
<dbReference type="InterPro" id="IPR003439">
    <property type="entry name" value="ABC_transporter-like_ATP-bd"/>
</dbReference>
<keyword evidence="1" id="KW-0813">Transport</keyword>
<dbReference type="InterPro" id="IPR027417">
    <property type="entry name" value="P-loop_NTPase"/>
</dbReference>
<evidence type="ECO:0000313" key="6">
    <source>
        <dbReference type="Proteomes" id="UP000019441"/>
    </source>
</evidence>
<dbReference type="Pfam" id="PF00005">
    <property type="entry name" value="ABC_tran"/>
    <property type="match status" value="1"/>
</dbReference>
<keyword evidence="3 5" id="KW-0067">ATP-binding</keyword>
<dbReference type="PROSITE" id="PS50893">
    <property type="entry name" value="ABC_TRANSPORTER_2"/>
    <property type="match status" value="1"/>
</dbReference>
<dbReference type="InterPro" id="IPR003593">
    <property type="entry name" value="AAA+_ATPase"/>
</dbReference>
<dbReference type="Gene3D" id="3.40.50.300">
    <property type="entry name" value="P-loop containing nucleotide triphosphate hydrolases"/>
    <property type="match status" value="1"/>
</dbReference>
<dbReference type="InterPro" id="IPR051782">
    <property type="entry name" value="ABC_Transporter_VariousFunc"/>
</dbReference>
<dbReference type="SMR" id="A0A806L315"/>
<feature type="domain" description="ABC transporter" evidence="4">
    <location>
        <begin position="1"/>
        <end position="209"/>
    </location>
</feature>
<dbReference type="SUPFAM" id="SSF52540">
    <property type="entry name" value="P-loop containing nucleoside triphosphate hydrolases"/>
    <property type="match status" value="1"/>
</dbReference>
<dbReference type="GO" id="GO:0016887">
    <property type="term" value="F:ATP hydrolysis activity"/>
    <property type="evidence" value="ECO:0007669"/>
    <property type="project" value="InterPro"/>
</dbReference>
<keyword evidence="2" id="KW-0547">Nucleotide-binding</keyword>
<dbReference type="RefSeq" id="WP_025375935.1">
    <property type="nucleotide sequence ID" value="NZ_CP007122.1"/>
</dbReference>
<dbReference type="GO" id="GO:0005524">
    <property type="term" value="F:ATP binding"/>
    <property type="evidence" value="ECO:0007669"/>
    <property type="project" value="UniProtKB-KW"/>
</dbReference>
<dbReference type="Proteomes" id="UP000019441">
    <property type="component" value="Chromosome"/>
</dbReference>
<reference evidence="5 6" key="1">
    <citation type="journal article" date="2014" name="Genome Announc.">
        <title>Whole Genome Sequence of the Probiotic Strain Lactobacillus paracasei N1115, Isolated from Traditional Chinese Fermented Milk.</title>
        <authorList>
            <person name="Wang S."/>
            <person name="Zhu H."/>
            <person name="He F."/>
            <person name="Luo Y."/>
            <person name="Kang Z."/>
            <person name="Lu C."/>
            <person name="Feng L."/>
            <person name="Lu X."/>
            <person name="Xue Y."/>
            <person name="Wang H."/>
        </authorList>
    </citation>
    <scope>NUCLEOTIDE SEQUENCE [LARGE SCALE GENOMIC DNA]</scope>
    <source>
        <strain evidence="5 6">N1115</strain>
    </source>
</reference>
<evidence type="ECO:0000256" key="2">
    <source>
        <dbReference type="ARBA" id="ARBA00022741"/>
    </source>
</evidence>
<dbReference type="SMART" id="SM00382">
    <property type="entry name" value="AAA"/>
    <property type="match status" value="1"/>
</dbReference>
<accession>A0A806L315</accession>
<dbReference type="KEGG" id="lpq:AF91_00195"/>
<dbReference type="PANTHER" id="PTHR42939">
    <property type="entry name" value="ABC TRANSPORTER ATP-BINDING PROTEIN ALBC-RELATED"/>
    <property type="match status" value="1"/>
</dbReference>
<protein>
    <submittedName>
        <fullName evidence="5">Peptide ABC transporter ATP-binding protein</fullName>
    </submittedName>
</protein>
<evidence type="ECO:0000256" key="1">
    <source>
        <dbReference type="ARBA" id="ARBA00022448"/>
    </source>
</evidence>
<evidence type="ECO:0000259" key="4">
    <source>
        <dbReference type="PROSITE" id="PS50893"/>
    </source>
</evidence>
<dbReference type="PANTHER" id="PTHR42939:SF1">
    <property type="entry name" value="ABC TRANSPORTER ATP-BINDING PROTEIN ALBC-RELATED"/>
    <property type="match status" value="1"/>
</dbReference>
<organism evidence="5 6">
    <name type="scientific">Lacticaseibacillus paracasei N1115</name>
    <dbReference type="NCBI Taxonomy" id="1446494"/>
    <lineage>
        <taxon>Bacteria</taxon>
        <taxon>Bacillati</taxon>
        <taxon>Bacillota</taxon>
        <taxon>Bacilli</taxon>
        <taxon>Lactobacillales</taxon>
        <taxon>Lactobacillaceae</taxon>
        <taxon>Lacticaseibacillus</taxon>
    </lineage>
</organism>
<dbReference type="AlphaFoldDB" id="A0A806L315"/>
<dbReference type="EMBL" id="CP007122">
    <property type="protein sequence ID" value="AHJ31686.1"/>
    <property type="molecule type" value="Genomic_DNA"/>
</dbReference>
<sequence>MIIAKHIQLVAEHILISDASFTLSTGKIYGLSAPNGSGKSTLLRSLAGLRKSDGGTISFSDLPSQTSIKEQCFYFENSSWLDSNLTGYDYLNLINHLWKADPKHIEEAITTWQMQDFINRPIKKYSLGMKQKVVLGMYQATNARYWLFDEPTLALDKQSVATFLNYLSTARAKNKMVIFSSHAGDEVFHICDHILSITNPSLFLDGVKTNG</sequence>
<name>A0A806L315_LACPA</name>
<evidence type="ECO:0000313" key="5">
    <source>
        <dbReference type="EMBL" id="AHJ31686.1"/>
    </source>
</evidence>
<gene>
    <name evidence="5" type="ORF">AF91_00195</name>
</gene>